<feature type="compositionally biased region" description="Gly residues" evidence="5">
    <location>
        <begin position="272"/>
        <end position="289"/>
    </location>
</feature>
<keyword evidence="1" id="KW-0328">Glycosyltransferase</keyword>
<sequence length="525" mass="56631">MSNIPADTPILTRLSLITDQSLRYLRPALAGTTPPDALVIDLFCTQAFSICDDLSIPVYSFLTASAAFLTFALYLPTLDREVEGEFVDLPDPIQIPGCRPIRTEDLMDQVRNRKIDEYKWVMLHLPTAQASGIFANTWWELEPVPLNALLEKIRFSEIFTDPPVHEIGPSAKLTFLYWWRVSPRTRELSAAFFDGGGKGDDPAAYLPEGFVEGERCGAGGGVVGAAGGGASPRGHGGVRIALRVELDAGERGPRRADGGVASVCGTEDERGGSGGGGGGGGEASGGGESGGEEEEPTSRNATASTSSSTSSSRSGDTPPRSSLASSLLPETLPFHRRLKSFESSVGVSRKAFRLGKFVQDVNALRNSCFDSREEIVLSLIAYGGEGLYYFVEQFVWLSKSGLIDAKHSRNLQLISAWAELIGYVGSIGLKIRDLKRIAEDEACVRATIEIAIARGDRCVEEKAKIRKLREKKFMKRLSVVQDLADELMALADVRDGQGRLSAPILMSSAGLLSALISTHKNWLSC</sequence>
<dbReference type="GO" id="GO:0005778">
    <property type="term" value="C:peroxisomal membrane"/>
    <property type="evidence" value="ECO:0007669"/>
    <property type="project" value="UniProtKB-SubCell"/>
</dbReference>
<dbReference type="Proteomes" id="UP000585474">
    <property type="component" value="Unassembled WGS sequence"/>
</dbReference>
<dbReference type="GO" id="GO:0016757">
    <property type="term" value="F:glycosyltransferase activity"/>
    <property type="evidence" value="ECO:0007669"/>
    <property type="project" value="UniProtKB-KW"/>
</dbReference>
<keyword evidence="1" id="KW-0808">Transferase</keyword>
<evidence type="ECO:0000256" key="3">
    <source>
        <dbReference type="ARBA" id="ARBA00023140"/>
    </source>
</evidence>
<evidence type="ECO:0000313" key="7">
    <source>
        <dbReference type="Proteomes" id="UP000585474"/>
    </source>
</evidence>
<name>A0A7J0GHP1_9ERIC</name>
<evidence type="ECO:0000313" key="6">
    <source>
        <dbReference type="EMBL" id="GFZ10295.1"/>
    </source>
</evidence>
<dbReference type="EMBL" id="BJWL01000021">
    <property type="protein sequence ID" value="GFZ10295.1"/>
    <property type="molecule type" value="Genomic_DNA"/>
</dbReference>
<evidence type="ECO:0000256" key="5">
    <source>
        <dbReference type="SAM" id="MobiDB-lite"/>
    </source>
</evidence>
<dbReference type="InterPro" id="IPR008733">
    <property type="entry name" value="PEX11"/>
</dbReference>
<dbReference type="GO" id="GO:0016559">
    <property type="term" value="P:peroxisome fission"/>
    <property type="evidence" value="ECO:0007669"/>
    <property type="project" value="InterPro"/>
</dbReference>
<keyword evidence="3" id="KW-0576">Peroxisome</keyword>
<proteinExistence type="predicted"/>
<comment type="subcellular location">
    <subcellularLocation>
        <location evidence="4">Peroxisome membrane</location>
    </subcellularLocation>
</comment>
<reference evidence="6 7" key="1">
    <citation type="submission" date="2019-07" db="EMBL/GenBank/DDBJ databases">
        <title>De Novo Assembly of kiwifruit Actinidia rufa.</title>
        <authorList>
            <person name="Sugita-Konishi S."/>
            <person name="Sato K."/>
            <person name="Mori E."/>
            <person name="Abe Y."/>
            <person name="Kisaki G."/>
            <person name="Hamano K."/>
            <person name="Suezawa K."/>
            <person name="Otani M."/>
            <person name="Fukuda T."/>
            <person name="Manabe T."/>
            <person name="Gomi K."/>
            <person name="Tabuchi M."/>
            <person name="Akimitsu K."/>
            <person name="Kataoka I."/>
        </authorList>
    </citation>
    <scope>NUCLEOTIDE SEQUENCE [LARGE SCALE GENOMIC DNA]</scope>
    <source>
        <strain evidence="7">cv. Fuchu</strain>
    </source>
</reference>
<dbReference type="Pfam" id="PF05648">
    <property type="entry name" value="PEX11"/>
    <property type="match status" value="1"/>
</dbReference>
<protein>
    <submittedName>
        <fullName evidence="6">Peroxin 11A</fullName>
    </submittedName>
</protein>
<comment type="caution">
    <text evidence="6">The sequence shown here is derived from an EMBL/GenBank/DDBJ whole genome shotgun (WGS) entry which is preliminary data.</text>
</comment>
<evidence type="ECO:0000256" key="4">
    <source>
        <dbReference type="ARBA" id="ARBA00046271"/>
    </source>
</evidence>
<dbReference type="SUPFAM" id="SSF53756">
    <property type="entry name" value="UDP-Glycosyltransferase/glycogen phosphorylase"/>
    <property type="match status" value="1"/>
</dbReference>
<evidence type="ECO:0000256" key="2">
    <source>
        <dbReference type="ARBA" id="ARBA00023136"/>
    </source>
</evidence>
<dbReference type="PANTHER" id="PTHR48046:SF4">
    <property type="entry name" value="GLYCOSYLTRANSFERASE"/>
    <property type="match status" value="1"/>
</dbReference>
<gene>
    <name evidence="6" type="ORF">Acr_21g0008940</name>
</gene>
<keyword evidence="2" id="KW-0472">Membrane</keyword>
<dbReference type="AlphaFoldDB" id="A0A7J0GHP1"/>
<dbReference type="OrthoDB" id="411017at2759"/>
<evidence type="ECO:0000256" key="1">
    <source>
        <dbReference type="ARBA" id="ARBA00022676"/>
    </source>
</evidence>
<dbReference type="Gene3D" id="3.40.50.2000">
    <property type="entry name" value="Glycogen Phosphorylase B"/>
    <property type="match status" value="1"/>
</dbReference>
<keyword evidence="7" id="KW-1185">Reference proteome</keyword>
<dbReference type="PANTHER" id="PTHR48046">
    <property type="entry name" value="UDP-GLYCOSYLTRANSFERASE 72E1"/>
    <property type="match status" value="1"/>
</dbReference>
<organism evidence="6 7">
    <name type="scientific">Actinidia rufa</name>
    <dbReference type="NCBI Taxonomy" id="165716"/>
    <lineage>
        <taxon>Eukaryota</taxon>
        <taxon>Viridiplantae</taxon>
        <taxon>Streptophyta</taxon>
        <taxon>Embryophyta</taxon>
        <taxon>Tracheophyta</taxon>
        <taxon>Spermatophyta</taxon>
        <taxon>Magnoliopsida</taxon>
        <taxon>eudicotyledons</taxon>
        <taxon>Gunneridae</taxon>
        <taxon>Pentapetalae</taxon>
        <taxon>asterids</taxon>
        <taxon>Ericales</taxon>
        <taxon>Actinidiaceae</taxon>
        <taxon>Actinidia</taxon>
    </lineage>
</organism>
<accession>A0A7J0GHP1</accession>
<feature type="compositionally biased region" description="Low complexity" evidence="5">
    <location>
        <begin position="298"/>
        <end position="326"/>
    </location>
</feature>
<feature type="region of interest" description="Disordered" evidence="5">
    <location>
        <begin position="251"/>
        <end position="326"/>
    </location>
</feature>